<dbReference type="OrthoDB" id="5586090at2759"/>
<sequence>MSSTPYPQDDGAPAVLAAADGAPPTVAAFAPTTISGLSLASRQRSTIVVHRKSPLLVATPPPVTRALAYSHPFLLPLNRLAGLLSWTTGDPWESFLLVACFCATVLYGDVILLWAGPLLVVLGLILAM</sequence>
<dbReference type="VEuPathDB" id="FungiDB:PADG_11088"/>
<dbReference type="GeneID" id="22586985"/>
<dbReference type="KEGG" id="pbn:PADG_11088"/>
<keyword evidence="3 5" id="KW-1133">Transmembrane helix</keyword>
<feature type="domain" description="TECPR1-like DysF" evidence="6">
    <location>
        <begin position="51"/>
        <end position="128"/>
    </location>
</feature>
<evidence type="ECO:0000259" key="6">
    <source>
        <dbReference type="Pfam" id="PF06398"/>
    </source>
</evidence>
<evidence type="ECO:0000313" key="7">
    <source>
        <dbReference type="EMBL" id="KGM92636.1"/>
    </source>
</evidence>
<evidence type="ECO:0000256" key="3">
    <source>
        <dbReference type="ARBA" id="ARBA00022989"/>
    </source>
</evidence>
<dbReference type="eggNOG" id="ENOG502QT80">
    <property type="taxonomic scope" value="Eukaryota"/>
</dbReference>
<organism evidence="7 8">
    <name type="scientific">Paracoccidioides brasiliensis (strain Pb18)</name>
    <dbReference type="NCBI Taxonomy" id="502780"/>
    <lineage>
        <taxon>Eukaryota</taxon>
        <taxon>Fungi</taxon>
        <taxon>Dikarya</taxon>
        <taxon>Ascomycota</taxon>
        <taxon>Pezizomycotina</taxon>
        <taxon>Eurotiomycetes</taxon>
        <taxon>Eurotiomycetidae</taxon>
        <taxon>Onygenales</taxon>
        <taxon>Ajellomycetaceae</taxon>
        <taxon>Paracoccidioides</taxon>
    </lineage>
</organism>
<dbReference type="PANTHER" id="PTHR31679:SF2">
    <property type="entry name" value="PEROXISOMAL MEMBRANE PROTEIN PEX30-RELATED"/>
    <property type="match status" value="1"/>
</dbReference>
<evidence type="ECO:0000256" key="2">
    <source>
        <dbReference type="ARBA" id="ARBA00022692"/>
    </source>
</evidence>
<dbReference type="GO" id="GO:0007031">
    <property type="term" value="P:peroxisome organization"/>
    <property type="evidence" value="ECO:0007669"/>
    <property type="project" value="TreeGrafter"/>
</dbReference>
<keyword evidence="8" id="KW-1185">Reference proteome</keyword>
<evidence type="ECO:0000256" key="5">
    <source>
        <dbReference type="SAM" id="Phobius"/>
    </source>
</evidence>
<evidence type="ECO:0000313" key="8">
    <source>
        <dbReference type="Proteomes" id="UP000001628"/>
    </source>
</evidence>
<dbReference type="Pfam" id="PF06398">
    <property type="entry name" value="Pex24p"/>
    <property type="match status" value="1"/>
</dbReference>
<dbReference type="STRING" id="502780.A0A0A0HX37"/>
<dbReference type="Proteomes" id="UP000001628">
    <property type="component" value="Unassembled WGS sequence"/>
</dbReference>
<name>A0A0A0HX37_PARBD</name>
<keyword evidence="2 5" id="KW-0812">Transmembrane</keyword>
<dbReference type="AlphaFoldDB" id="A0A0A0HX37"/>
<dbReference type="GO" id="GO:0005778">
    <property type="term" value="C:peroxisomal membrane"/>
    <property type="evidence" value="ECO:0007669"/>
    <property type="project" value="UniProtKB-ARBA"/>
</dbReference>
<dbReference type="GO" id="GO:0012505">
    <property type="term" value="C:endomembrane system"/>
    <property type="evidence" value="ECO:0007669"/>
    <property type="project" value="UniProtKB-SubCell"/>
</dbReference>
<dbReference type="InterPro" id="IPR010482">
    <property type="entry name" value="TECPR1-like_DysF"/>
</dbReference>
<dbReference type="InParanoid" id="A0A0A0HX37"/>
<dbReference type="InterPro" id="IPR052646">
    <property type="entry name" value="Peroxisomal_PEX28-32"/>
</dbReference>
<evidence type="ECO:0000256" key="1">
    <source>
        <dbReference type="ARBA" id="ARBA00004308"/>
    </source>
</evidence>
<dbReference type="HOGENOM" id="CLU_1960252_0_0_1"/>
<keyword evidence="4 5" id="KW-0472">Membrane</keyword>
<comment type="subcellular location">
    <subcellularLocation>
        <location evidence="1">Endomembrane system</location>
    </subcellularLocation>
</comment>
<proteinExistence type="predicted"/>
<gene>
    <name evidence="7" type="ORF">PADG_11088</name>
</gene>
<accession>A0A0A0HX37</accession>
<dbReference type="EMBL" id="KN275957">
    <property type="protein sequence ID" value="KGM92636.1"/>
    <property type="molecule type" value="Genomic_DNA"/>
</dbReference>
<protein>
    <recommendedName>
        <fullName evidence="6">TECPR1-like DysF domain-containing protein</fullName>
    </recommendedName>
</protein>
<reference evidence="7 8" key="1">
    <citation type="journal article" date="2011" name="PLoS Genet.">
        <title>Comparative genomic analysis of human fungal pathogens causing paracoccidioidomycosis.</title>
        <authorList>
            <person name="Desjardins C.A."/>
            <person name="Champion M.D."/>
            <person name="Holder J.W."/>
            <person name="Muszewska A."/>
            <person name="Goldberg J."/>
            <person name="Bailao A.M."/>
            <person name="Brigido M.M."/>
            <person name="Ferreira M.E."/>
            <person name="Garcia A.M."/>
            <person name="Grynberg M."/>
            <person name="Gujja S."/>
            <person name="Heiman D.I."/>
            <person name="Henn M.R."/>
            <person name="Kodira C.D."/>
            <person name="Leon-Narvaez H."/>
            <person name="Longo L.V."/>
            <person name="Ma L.J."/>
            <person name="Malavazi I."/>
            <person name="Matsuo A.L."/>
            <person name="Morais F.V."/>
            <person name="Pereira M."/>
            <person name="Rodriguez-Brito S."/>
            <person name="Sakthikumar S."/>
            <person name="Salem-Izacc S.M."/>
            <person name="Sykes S.M."/>
            <person name="Teixeira M.M."/>
            <person name="Vallejo M.C."/>
            <person name="Walter M.E."/>
            <person name="Yandava C."/>
            <person name="Young S."/>
            <person name="Zeng Q."/>
            <person name="Zucker J."/>
            <person name="Felipe M.S."/>
            <person name="Goldman G.H."/>
            <person name="Haas B.J."/>
            <person name="McEwen J.G."/>
            <person name="Nino-Vega G."/>
            <person name="Puccia R."/>
            <person name="San-Blas G."/>
            <person name="Soares C.M."/>
            <person name="Birren B.W."/>
            <person name="Cuomo C.A."/>
        </authorList>
    </citation>
    <scope>NUCLEOTIDE SEQUENCE [LARGE SCALE GENOMIC DNA]</scope>
    <source>
        <strain evidence="7 8">Pb18</strain>
    </source>
</reference>
<dbReference type="RefSeq" id="XP_010756689.1">
    <property type="nucleotide sequence ID" value="XM_010758387.1"/>
</dbReference>
<evidence type="ECO:0000256" key="4">
    <source>
        <dbReference type="ARBA" id="ARBA00023136"/>
    </source>
</evidence>
<dbReference type="OMA" id="WTTEDQW"/>
<feature type="transmembrane region" description="Helical" evidence="5">
    <location>
        <begin position="94"/>
        <end position="127"/>
    </location>
</feature>
<dbReference type="PANTHER" id="PTHR31679">
    <property type="entry name" value="PEROXISOMAL MEMBRANE PROTEIN PEX30-RELATED"/>
    <property type="match status" value="1"/>
</dbReference>